<dbReference type="AlphaFoldDB" id="A0A922MAQ4"/>
<evidence type="ECO:0000313" key="2">
    <source>
        <dbReference type="EMBL" id="KAH9633128.1"/>
    </source>
</evidence>
<organism evidence="2 3">
    <name type="scientific">Spodoptera exigua</name>
    <name type="common">Beet armyworm</name>
    <name type="synonym">Noctua fulgens</name>
    <dbReference type="NCBI Taxonomy" id="7107"/>
    <lineage>
        <taxon>Eukaryota</taxon>
        <taxon>Metazoa</taxon>
        <taxon>Ecdysozoa</taxon>
        <taxon>Arthropoda</taxon>
        <taxon>Hexapoda</taxon>
        <taxon>Insecta</taxon>
        <taxon>Pterygota</taxon>
        <taxon>Neoptera</taxon>
        <taxon>Endopterygota</taxon>
        <taxon>Lepidoptera</taxon>
        <taxon>Glossata</taxon>
        <taxon>Ditrysia</taxon>
        <taxon>Noctuoidea</taxon>
        <taxon>Noctuidae</taxon>
        <taxon>Amphipyrinae</taxon>
        <taxon>Spodoptera</taxon>
    </lineage>
</organism>
<accession>A0A922MAQ4</accession>
<keyword evidence="1" id="KW-1133">Transmembrane helix</keyword>
<dbReference type="EMBL" id="JACEFF010000669">
    <property type="protein sequence ID" value="KAH9633128.1"/>
    <property type="molecule type" value="Genomic_DNA"/>
</dbReference>
<evidence type="ECO:0000313" key="3">
    <source>
        <dbReference type="Proteomes" id="UP000814243"/>
    </source>
</evidence>
<evidence type="ECO:0000256" key="1">
    <source>
        <dbReference type="SAM" id="Phobius"/>
    </source>
</evidence>
<proteinExistence type="predicted"/>
<feature type="transmembrane region" description="Helical" evidence="1">
    <location>
        <begin position="38"/>
        <end position="59"/>
    </location>
</feature>
<dbReference type="Proteomes" id="UP000814243">
    <property type="component" value="Unassembled WGS sequence"/>
</dbReference>
<comment type="caution">
    <text evidence="2">The sequence shown here is derived from an EMBL/GenBank/DDBJ whole genome shotgun (WGS) entry which is preliminary data.</text>
</comment>
<protein>
    <submittedName>
        <fullName evidence="2">Uncharacterized protein</fullName>
    </submittedName>
</protein>
<reference evidence="2" key="1">
    <citation type="journal article" date="2021" name="G3 (Bethesda)">
        <title>Genome and transcriptome analysis of the beet armyworm Spodoptera exigua reveals targets for pest control. .</title>
        <authorList>
            <person name="Simon S."/>
            <person name="Breeschoten T."/>
            <person name="Jansen H.J."/>
            <person name="Dirks R.P."/>
            <person name="Schranz M.E."/>
            <person name="Ros V.I.D."/>
        </authorList>
    </citation>
    <scope>NUCLEOTIDE SEQUENCE</scope>
    <source>
        <strain evidence="2">TB_SE_WUR_2020</strain>
    </source>
</reference>
<keyword evidence="1" id="KW-0812">Transmembrane</keyword>
<keyword evidence="1" id="KW-0472">Membrane</keyword>
<sequence length="95" mass="10706">MGKGQSKSKETVVVQNTVGGSNIATLEEFRYHLTTTNILLLIIVLGVLLAVLCVAYRMYKRCHLDWITREINSNMLRRSLVRRQAVTPKGDCEAV</sequence>
<gene>
    <name evidence="2" type="ORF">HF086_014452</name>
</gene>
<name>A0A922MAQ4_SPOEX</name>